<dbReference type="Pfam" id="PF07969">
    <property type="entry name" value="Amidohydro_3"/>
    <property type="match status" value="1"/>
</dbReference>
<evidence type="ECO:0000256" key="1">
    <source>
        <dbReference type="SAM" id="MobiDB-lite"/>
    </source>
</evidence>
<dbReference type="InterPro" id="IPR050378">
    <property type="entry name" value="Metallo-dep_Hydrolases_sf"/>
</dbReference>
<feature type="region of interest" description="Disordered" evidence="1">
    <location>
        <begin position="1"/>
        <end position="33"/>
    </location>
</feature>
<feature type="compositionally biased region" description="Basic and acidic residues" evidence="1">
    <location>
        <begin position="12"/>
        <end position="25"/>
    </location>
</feature>
<proteinExistence type="predicted"/>
<dbReference type="EMBL" id="BIXZ01000006">
    <property type="protein sequence ID" value="GCF15107.1"/>
    <property type="molecule type" value="Genomic_DNA"/>
</dbReference>
<feature type="domain" description="Amidohydrolase 3" evidence="2">
    <location>
        <begin position="74"/>
        <end position="561"/>
    </location>
</feature>
<accession>A0A4C2EN75</accession>
<dbReference type="CDD" id="cd01297">
    <property type="entry name" value="D-aminoacylase"/>
    <property type="match status" value="1"/>
</dbReference>
<protein>
    <submittedName>
        <fullName evidence="3">D-aminoacylase</fullName>
    </submittedName>
</protein>
<sequence length="597" mass="65104">MPRARPPSHTGETTEKAKRPFRESADMTEPSAASIAFRDARVLDGSGRPPFTASVRVADGRIDAISDAPLDADRVVDLDGSYLAPGFIDMHAHSELRLFEHPGAAEKLTQGITTEVLGQDGVSVAPVPATLTDEWEERVKSLDGSLDETWPWHTVDGYLSALEAAAPAVNCAYYAPHGNIRSMLAGFEDRPLSEEHVVAAGPVTSQRLASPGPGSENPPGELEALRQELEVALEEGAFGMSKGMIYPPSSYARDDELVALADTLAKRDSFMVSHVWNETDRVVESIDRYLDICRRGGCHAHVSHLKVGGQQNWGNSEAVLELFDDATERGQRVTFDQYPYTAGSTMLTALLPPWARQGESDDILDRLRSEDTRARIVDDISQPGDWENLAYAAGTWDNILITRTGTGHYQGETIEDIAAEMDRGPVDAMCELLVAEDLDVTMADFVMAEEDIERFLADDRGTFCTDGIFGGKPHPRAIGAFGRILERYVRERDVLSPELMSYKAAGNPADILGLRDRGYVREGYVADLVAFDLDSVSANATYEDPFQYTDGMAYVLVGGDIAVRDGEPTGARNGAVLRSYEEWGGATRPELDRAAGD</sequence>
<dbReference type="Gene3D" id="3.20.20.140">
    <property type="entry name" value="Metal-dependent hydrolases"/>
    <property type="match status" value="2"/>
</dbReference>
<organism evidence="3 4">
    <name type="scientific">Haloarcula mannanilytica</name>
    <dbReference type="NCBI Taxonomy" id="2509225"/>
    <lineage>
        <taxon>Archaea</taxon>
        <taxon>Methanobacteriati</taxon>
        <taxon>Methanobacteriota</taxon>
        <taxon>Stenosarchaea group</taxon>
        <taxon>Halobacteria</taxon>
        <taxon>Halobacteriales</taxon>
        <taxon>Haloarculaceae</taxon>
        <taxon>Haloarcula</taxon>
    </lineage>
</organism>
<evidence type="ECO:0000313" key="3">
    <source>
        <dbReference type="EMBL" id="GCF15107.1"/>
    </source>
</evidence>
<gene>
    <name evidence="3" type="ORF">Harman_30420</name>
</gene>
<dbReference type="GO" id="GO:0005829">
    <property type="term" value="C:cytosol"/>
    <property type="evidence" value="ECO:0007669"/>
    <property type="project" value="TreeGrafter"/>
</dbReference>
<evidence type="ECO:0000259" key="2">
    <source>
        <dbReference type="Pfam" id="PF07969"/>
    </source>
</evidence>
<dbReference type="InterPro" id="IPR032466">
    <property type="entry name" value="Metal_Hydrolase"/>
</dbReference>
<reference evidence="3 4" key="1">
    <citation type="submission" date="2019-02" db="EMBL/GenBank/DDBJ databases">
        <title>Haloarcula mannanilyticum sp. nov., a mannan degrading haloarchaeon isolated from commercial salt.</title>
        <authorList>
            <person name="Enomoto S."/>
            <person name="Shimane Y."/>
            <person name="Kamekura M."/>
            <person name="Ito T."/>
            <person name="Moriya O."/>
            <person name="Ihara K."/>
            <person name="Takahashi-Ando N."/>
            <person name="Fukushima Y."/>
            <person name="Yoshida Y."/>
            <person name="Usama R."/>
            <person name="Takai K."/>
            <person name="Minegishi H."/>
        </authorList>
    </citation>
    <scope>NUCLEOTIDE SEQUENCE [LARGE SCALE GENOMIC DNA]</scope>
    <source>
        <strain evidence="3 4">MD130-1</strain>
    </source>
</reference>
<keyword evidence="4" id="KW-1185">Reference proteome</keyword>
<dbReference type="InterPro" id="IPR011059">
    <property type="entry name" value="Metal-dep_hydrolase_composite"/>
</dbReference>
<comment type="caution">
    <text evidence="3">The sequence shown here is derived from an EMBL/GenBank/DDBJ whole genome shotgun (WGS) entry which is preliminary data.</text>
</comment>
<dbReference type="AlphaFoldDB" id="A0A4C2EN75"/>
<dbReference type="SUPFAM" id="SSF51556">
    <property type="entry name" value="Metallo-dependent hydrolases"/>
    <property type="match status" value="1"/>
</dbReference>
<dbReference type="PANTHER" id="PTHR11647:SF1">
    <property type="entry name" value="COLLAPSIN RESPONSE MEDIATOR PROTEIN"/>
    <property type="match status" value="1"/>
</dbReference>
<dbReference type="InterPro" id="IPR013108">
    <property type="entry name" value="Amidohydro_3"/>
</dbReference>
<dbReference type="GO" id="GO:0016812">
    <property type="term" value="F:hydrolase activity, acting on carbon-nitrogen (but not peptide) bonds, in cyclic amides"/>
    <property type="evidence" value="ECO:0007669"/>
    <property type="project" value="TreeGrafter"/>
</dbReference>
<name>A0A4C2EN75_9EURY</name>
<dbReference type="Proteomes" id="UP000304382">
    <property type="component" value="Unassembled WGS sequence"/>
</dbReference>
<evidence type="ECO:0000313" key="4">
    <source>
        <dbReference type="Proteomes" id="UP000304382"/>
    </source>
</evidence>
<dbReference type="SUPFAM" id="SSF51338">
    <property type="entry name" value="Composite domain of metallo-dependent hydrolases"/>
    <property type="match status" value="1"/>
</dbReference>
<dbReference type="PANTHER" id="PTHR11647">
    <property type="entry name" value="HYDRANTOINASE/DIHYDROPYRIMIDINASE FAMILY MEMBER"/>
    <property type="match status" value="1"/>
</dbReference>